<sequence>MPYKLQAYLPLLCLMLSFMLPFASIAQTSERLRTLVLTDIENEPDDAQSLVRFLTYSNQWDVEGIIATTSTHSKSKIADWRVHEILKAYDKVQPNLLKHEKGFPPYADLKTKVKKGLPVYGMNGVGEGKDSEGSEWIISVLEKNDDRPVWVLVWGGPNCLAQALWKIRKTKTPAEAEKLYKKVRVYTISDQDDSGPWIRKEFPNLFYICSPGFDAKGGYHHATWTGISGDTFLGRFQGANREVISKEWLRENIQENHGPLGAEYPDVAYLMEGDTPSFLYLISNGLNNPEHPNYGGWGGRYEFYKPRSQKWFSQPETRPIWADAVDEYFSPIDSHYHTSNKVTIWRWREEFQNDFAARMDWCVKDYRQANHPPVPALAHTENLSARSGEEVKLSAKGTTDPDGHELTYQWFHYPEPGTYASYEGAIKVEHADAMEAKVKAPHVDAPETAHFILKVTDKGSPRLTRYKRVVLHIQPAKQQVE</sequence>
<gene>
    <name evidence="4" type="ORF">PKOR_12390</name>
</gene>
<keyword evidence="5" id="KW-1185">Reference proteome</keyword>
<dbReference type="OrthoDB" id="253051at2"/>
<protein>
    <submittedName>
        <fullName evidence="4">Signal peptide protein</fullName>
    </submittedName>
</protein>
<evidence type="ECO:0000256" key="1">
    <source>
        <dbReference type="SAM" id="SignalP"/>
    </source>
</evidence>
<dbReference type="EMBL" id="CP009621">
    <property type="protein sequence ID" value="AKD03775.1"/>
    <property type="molecule type" value="Genomic_DNA"/>
</dbReference>
<feature type="domain" description="Cellulose-binding Sde182 C-terminal" evidence="3">
    <location>
        <begin position="390"/>
        <end position="473"/>
    </location>
</feature>
<dbReference type="Pfam" id="PF21027">
    <property type="entry name" value="Sde0182_C"/>
    <property type="match status" value="1"/>
</dbReference>
<organism evidence="4 5">
    <name type="scientific">Pontibacter korlensis</name>
    <dbReference type="NCBI Taxonomy" id="400092"/>
    <lineage>
        <taxon>Bacteria</taxon>
        <taxon>Pseudomonadati</taxon>
        <taxon>Bacteroidota</taxon>
        <taxon>Cytophagia</taxon>
        <taxon>Cytophagales</taxon>
        <taxon>Hymenobacteraceae</taxon>
        <taxon>Pontibacter</taxon>
    </lineage>
</organism>
<feature type="domain" description="Cellulose-binding Sde182 nucleoside hydrolase-like" evidence="2">
    <location>
        <begin position="33"/>
        <end position="301"/>
    </location>
</feature>
<dbReference type="Gene3D" id="2.60.40.10">
    <property type="entry name" value="Immunoglobulins"/>
    <property type="match status" value="1"/>
</dbReference>
<dbReference type="Pfam" id="PF07632">
    <property type="entry name" value="Sde182_NH-like"/>
    <property type="match status" value="1"/>
</dbReference>
<dbReference type="InterPro" id="IPR011483">
    <property type="entry name" value="Sde182_NH-like"/>
</dbReference>
<dbReference type="KEGG" id="pko:PKOR_12390"/>
<evidence type="ECO:0000313" key="5">
    <source>
        <dbReference type="Proteomes" id="UP000033109"/>
    </source>
</evidence>
<keyword evidence="1" id="KW-0732">Signal</keyword>
<name>A0A0E3ZEH6_9BACT</name>
<proteinExistence type="predicted"/>
<dbReference type="STRING" id="400092.PKOR_12390"/>
<evidence type="ECO:0000259" key="2">
    <source>
        <dbReference type="Pfam" id="PF07632"/>
    </source>
</evidence>
<feature type="signal peptide" evidence="1">
    <location>
        <begin position="1"/>
        <end position="26"/>
    </location>
</feature>
<dbReference type="InterPro" id="IPR048527">
    <property type="entry name" value="Sde182_C"/>
</dbReference>
<evidence type="ECO:0000259" key="3">
    <source>
        <dbReference type="Pfam" id="PF21027"/>
    </source>
</evidence>
<feature type="chain" id="PRO_5002416915" evidence="1">
    <location>
        <begin position="27"/>
        <end position="481"/>
    </location>
</feature>
<dbReference type="AlphaFoldDB" id="A0A0E3ZEH6"/>
<accession>A0A0E3ZEH6</accession>
<dbReference type="PATRIC" id="fig|400092.3.peg.2701"/>
<dbReference type="InterPro" id="IPR036452">
    <property type="entry name" value="Ribo_hydro-like"/>
</dbReference>
<dbReference type="GO" id="GO:0016799">
    <property type="term" value="F:hydrolase activity, hydrolyzing N-glycosyl compounds"/>
    <property type="evidence" value="ECO:0007669"/>
    <property type="project" value="InterPro"/>
</dbReference>
<reference evidence="4 5" key="1">
    <citation type="journal article" date="2015" name="Sci. Rep.">
        <title>Unraveling adaptation of Pontibacter korlensis to radiation and infertility in desert through complete genome and comparative transcriptomic analysis.</title>
        <authorList>
            <person name="Dai J."/>
            <person name="Dai W."/>
            <person name="Qiu C."/>
            <person name="Yang Z."/>
            <person name="Zhang Y."/>
            <person name="Zhou M."/>
            <person name="Zhang L."/>
            <person name="Fang C."/>
            <person name="Gao Q."/>
            <person name="Yang Q."/>
            <person name="Li X."/>
            <person name="Wang Z."/>
            <person name="Wang Z."/>
            <person name="Jia Z."/>
            <person name="Chen X."/>
        </authorList>
    </citation>
    <scope>NUCLEOTIDE SEQUENCE [LARGE SCALE GENOMIC DNA]</scope>
    <source>
        <strain evidence="4 5">X14-1T</strain>
    </source>
</reference>
<evidence type="ECO:0000313" key="4">
    <source>
        <dbReference type="EMBL" id="AKD03775.1"/>
    </source>
</evidence>
<dbReference type="Gene3D" id="3.90.245.10">
    <property type="entry name" value="Ribonucleoside hydrolase-like"/>
    <property type="match status" value="1"/>
</dbReference>
<dbReference type="Proteomes" id="UP000033109">
    <property type="component" value="Chromosome"/>
</dbReference>
<dbReference type="InterPro" id="IPR013783">
    <property type="entry name" value="Ig-like_fold"/>
</dbReference>
<dbReference type="SUPFAM" id="SSF53590">
    <property type="entry name" value="Nucleoside hydrolase"/>
    <property type="match status" value="1"/>
</dbReference>
<dbReference type="HOGENOM" id="CLU_029266_0_0_10"/>